<dbReference type="GO" id="GO:0005886">
    <property type="term" value="C:plasma membrane"/>
    <property type="evidence" value="ECO:0007669"/>
    <property type="project" value="UniProtKB-SubCell"/>
</dbReference>
<dbReference type="GO" id="GO:0005524">
    <property type="term" value="F:ATP binding"/>
    <property type="evidence" value="ECO:0007669"/>
    <property type="project" value="InterPro"/>
</dbReference>
<protein>
    <submittedName>
        <fullName evidence="7">Nitrogen assimilation regulatory protein</fullName>
    </submittedName>
</protein>
<dbReference type="OrthoDB" id="531141at2759"/>
<dbReference type="GO" id="GO:0006355">
    <property type="term" value="P:regulation of DNA-templated transcription"/>
    <property type="evidence" value="ECO:0007669"/>
    <property type="project" value="InterPro"/>
</dbReference>
<evidence type="ECO:0000259" key="5">
    <source>
        <dbReference type="PROSITE" id="PS50045"/>
    </source>
</evidence>
<dbReference type="Pfam" id="PF00158">
    <property type="entry name" value="Sigma54_activat"/>
    <property type="match status" value="1"/>
</dbReference>
<keyword evidence="2" id="KW-1003">Cell membrane</keyword>
<name>A0A0D2L4K8_9CHLO</name>
<keyword evidence="3 4" id="KW-0472">Membrane</keyword>
<keyword evidence="4" id="KW-0812">Transmembrane</keyword>
<keyword evidence="8" id="KW-1185">Reference proteome</keyword>
<feature type="transmembrane region" description="Helical" evidence="4">
    <location>
        <begin position="541"/>
        <end position="560"/>
    </location>
</feature>
<dbReference type="GeneID" id="25738790"/>
<dbReference type="InterPro" id="IPR017900">
    <property type="entry name" value="4Fe4S_Fe_S_CS"/>
</dbReference>
<organism evidence="7 8">
    <name type="scientific">Monoraphidium neglectum</name>
    <dbReference type="NCBI Taxonomy" id="145388"/>
    <lineage>
        <taxon>Eukaryota</taxon>
        <taxon>Viridiplantae</taxon>
        <taxon>Chlorophyta</taxon>
        <taxon>core chlorophytes</taxon>
        <taxon>Chlorophyceae</taxon>
        <taxon>CS clade</taxon>
        <taxon>Sphaeropleales</taxon>
        <taxon>Selenastraceae</taxon>
        <taxon>Monoraphidium</taxon>
    </lineage>
</organism>
<evidence type="ECO:0000259" key="6">
    <source>
        <dbReference type="PROSITE" id="PS51379"/>
    </source>
</evidence>
<dbReference type="EMBL" id="KK101134">
    <property type="protein sequence ID" value="KIZ02049.1"/>
    <property type="molecule type" value="Genomic_DNA"/>
</dbReference>
<dbReference type="AlphaFoldDB" id="A0A0D2L4K8"/>
<dbReference type="PROSITE" id="PS00198">
    <property type="entry name" value="4FE4S_FER_1"/>
    <property type="match status" value="1"/>
</dbReference>
<evidence type="ECO:0000256" key="4">
    <source>
        <dbReference type="SAM" id="Phobius"/>
    </source>
</evidence>
<dbReference type="PANTHER" id="PTHR30224">
    <property type="entry name" value="ELECTRON TRANSPORT PROTEIN"/>
    <property type="match status" value="1"/>
</dbReference>
<dbReference type="STRING" id="145388.A0A0D2L4K8"/>
<feature type="domain" description="4Fe-4S ferredoxin-type" evidence="6">
    <location>
        <begin position="322"/>
        <end position="352"/>
    </location>
</feature>
<feature type="transmembrane region" description="Helical" evidence="4">
    <location>
        <begin position="208"/>
        <end position="226"/>
    </location>
</feature>
<dbReference type="PROSITE" id="PS50045">
    <property type="entry name" value="SIGMA54_INTERACT_4"/>
    <property type="match status" value="1"/>
</dbReference>
<comment type="subcellular location">
    <subcellularLocation>
        <location evidence="1">Cell membrane</location>
    </subcellularLocation>
</comment>
<reference evidence="7 8" key="1">
    <citation type="journal article" date="2013" name="BMC Genomics">
        <title>Reconstruction of the lipid metabolism for the microalga Monoraphidium neglectum from its genome sequence reveals characteristics suitable for biofuel production.</title>
        <authorList>
            <person name="Bogen C."/>
            <person name="Al-Dilaimi A."/>
            <person name="Albersmeier A."/>
            <person name="Wichmann J."/>
            <person name="Grundmann M."/>
            <person name="Rupp O."/>
            <person name="Lauersen K.J."/>
            <person name="Blifernez-Klassen O."/>
            <person name="Kalinowski J."/>
            <person name="Goesmann A."/>
            <person name="Mussgnug J.H."/>
            <person name="Kruse O."/>
        </authorList>
    </citation>
    <scope>NUCLEOTIDE SEQUENCE [LARGE SCALE GENOMIC DNA]</scope>
    <source>
        <strain evidence="7 8">SAG 48.87</strain>
    </source>
</reference>
<evidence type="ECO:0000256" key="2">
    <source>
        <dbReference type="ARBA" id="ARBA00022475"/>
    </source>
</evidence>
<proteinExistence type="predicted"/>
<accession>A0A0D2L4K8</accession>
<evidence type="ECO:0000313" key="8">
    <source>
        <dbReference type="Proteomes" id="UP000054498"/>
    </source>
</evidence>
<dbReference type="Pfam" id="PF12801">
    <property type="entry name" value="Fer4_5"/>
    <property type="match status" value="2"/>
</dbReference>
<dbReference type="InterPro" id="IPR017896">
    <property type="entry name" value="4Fe4S_Fe-S-bd"/>
</dbReference>
<dbReference type="InterPro" id="IPR052378">
    <property type="entry name" value="NosR_regulator"/>
</dbReference>
<dbReference type="InterPro" id="IPR002078">
    <property type="entry name" value="Sigma_54_int"/>
</dbReference>
<keyword evidence="4" id="KW-1133">Transmembrane helix</keyword>
<dbReference type="Gene3D" id="3.40.50.300">
    <property type="entry name" value="P-loop containing nucleotide triphosphate hydrolases"/>
    <property type="match status" value="1"/>
</dbReference>
<evidence type="ECO:0000256" key="3">
    <source>
        <dbReference type="ARBA" id="ARBA00023136"/>
    </source>
</evidence>
<dbReference type="InterPro" id="IPR027417">
    <property type="entry name" value="P-loop_NTPase"/>
</dbReference>
<feature type="transmembrane region" description="Helical" evidence="4">
    <location>
        <begin position="510"/>
        <end position="529"/>
    </location>
</feature>
<feature type="domain" description="Sigma-54 factor interaction" evidence="5">
    <location>
        <begin position="4"/>
        <end position="87"/>
    </location>
</feature>
<sequence length="563" mass="59469">MGAIVGSSKYADALRKQVVAAARDTVRRAVLVIGEPGMRPGRVAALIHYASKARKGLMAEVDCALIHGEEVLASRVFGRGAARGLLDWLGEDGTLLINNVELIDLLEAAPWLRALLRSEAWPEALNHGFTKYAFAFVLAGLTFGPQDRDHNGLLNMFWAWWWPGVYLAYPFVGRVWCSLCPFMIWGEAAQRWRVAHGAQLKKWPKQEMESYGVWAMVALFAGILVWEEAWDLPHSGALSAALLALITAGAVATSVVYEKRMWCRYLCPIGAMNGLMAKLSMTEVRGRNGVCRGSCSSYACLKGGPGQGDEGLASEGCPMQFHSAKLQDNSSCIMCMSCLKACPNGSVQLRLRPPGSDLWTTHVPSAHEACVMFMLLGSAYLHRLPALAHQLGLDPAVFAARPAHIAASLAVLAAPGLLAWAADAAGRAAAAAAGPAVAAGDSPADDAPAVAPPFLRMAYGYLPLVWGGVLATYEDNLMREAGTILPATAHLLGLSAAAPALPAAAASPGAVAFAQGATLLASLAASLALTGRLAGRAPWRAGAPQVLMTAIFFGELWAVVVAN</sequence>
<dbReference type="SUPFAM" id="SSF54862">
    <property type="entry name" value="4Fe-4S ferredoxins"/>
    <property type="match status" value="1"/>
</dbReference>
<feature type="transmembrane region" description="Helical" evidence="4">
    <location>
        <begin position="166"/>
        <end position="188"/>
    </location>
</feature>
<feature type="transmembrane region" description="Helical" evidence="4">
    <location>
        <begin position="484"/>
        <end position="504"/>
    </location>
</feature>
<evidence type="ECO:0000313" key="7">
    <source>
        <dbReference type="EMBL" id="KIZ02049.1"/>
    </source>
</evidence>
<gene>
    <name evidence="7" type="ORF">MNEG_5913</name>
</gene>
<dbReference type="RefSeq" id="XP_013901068.1">
    <property type="nucleotide sequence ID" value="XM_014045614.1"/>
</dbReference>
<evidence type="ECO:0000256" key="1">
    <source>
        <dbReference type="ARBA" id="ARBA00004236"/>
    </source>
</evidence>
<feature type="transmembrane region" description="Helical" evidence="4">
    <location>
        <begin position="238"/>
        <end position="257"/>
    </location>
</feature>
<dbReference type="PANTHER" id="PTHR30224:SF4">
    <property type="entry name" value="ELECTRON TRANSPORT PROTEIN YCCM-RELATED"/>
    <property type="match status" value="1"/>
</dbReference>
<dbReference type="Proteomes" id="UP000054498">
    <property type="component" value="Unassembled WGS sequence"/>
</dbReference>
<dbReference type="KEGG" id="mng:MNEG_5913"/>
<dbReference type="PROSITE" id="PS51379">
    <property type="entry name" value="4FE4S_FER_2"/>
    <property type="match status" value="1"/>
</dbReference>